<reference evidence="6" key="2">
    <citation type="submission" date="2021-01" db="UniProtKB">
        <authorList>
            <consortium name="EnsemblPlants"/>
        </authorList>
    </citation>
    <scope>IDENTIFICATION</scope>
</reference>
<reference evidence="6 7" key="1">
    <citation type="journal article" date="2016" name="G3 (Bethesda)">
        <title>First Draft Assembly and Annotation of the Genome of a California Endemic Oak Quercus lobata Nee (Fagaceae).</title>
        <authorList>
            <person name="Sork V.L."/>
            <person name="Fitz-Gibbon S.T."/>
            <person name="Puiu D."/>
            <person name="Crepeau M."/>
            <person name="Gugger P.F."/>
            <person name="Sherman R."/>
            <person name="Stevens K."/>
            <person name="Langley C.H."/>
            <person name="Pellegrini M."/>
            <person name="Salzberg S.L."/>
        </authorList>
    </citation>
    <scope>NUCLEOTIDE SEQUENCE [LARGE SCALE GENOMIC DNA]</scope>
    <source>
        <strain evidence="6 7">cv. SW786</strain>
    </source>
</reference>
<accession>A0A7N2KKK1</accession>
<keyword evidence="4" id="KW-0472">Membrane</keyword>
<evidence type="ECO:0000313" key="7">
    <source>
        <dbReference type="Proteomes" id="UP000594261"/>
    </source>
</evidence>
<keyword evidence="7" id="KW-1185">Reference proteome</keyword>
<protein>
    <submittedName>
        <fullName evidence="6">Uncharacterized protein</fullName>
    </submittedName>
</protein>
<keyword evidence="3" id="KW-1133">Transmembrane helix</keyword>
<dbReference type="GO" id="GO:0012505">
    <property type="term" value="C:endomembrane system"/>
    <property type="evidence" value="ECO:0007669"/>
    <property type="project" value="UniProtKB-SubCell"/>
</dbReference>
<organism evidence="6 7">
    <name type="scientific">Quercus lobata</name>
    <name type="common">Valley oak</name>
    <dbReference type="NCBI Taxonomy" id="97700"/>
    <lineage>
        <taxon>Eukaryota</taxon>
        <taxon>Viridiplantae</taxon>
        <taxon>Streptophyta</taxon>
        <taxon>Embryophyta</taxon>
        <taxon>Tracheophyta</taxon>
        <taxon>Spermatophyta</taxon>
        <taxon>Magnoliopsida</taxon>
        <taxon>eudicotyledons</taxon>
        <taxon>Gunneridae</taxon>
        <taxon>Pentapetalae</taxon>
        <taxon>rosids</taxon>
        <taxon>fabids</taxon>
        <taxon>Fagales</taxon>
        <taxon>Fagaceae</taxon>
        <taxon>Quercus</taxon>
    </lineage>
</organism>
<evidence type="ECO:0000256" key="4">
    <source>
        <dbReference type="ARBA" id="ARBA00023136"/>
    </source>
</evidence>
<dbReference type="Gramene" id="QL01p003134:mrna">
    <property type="protein sequence ID" value="QL01p003134:mrna"/>
    <property type="gene ID" value="QL01p003134"/>
</dbReference>
<comment type="subcellular location">
    <subcellularLocation>
        <location evidence="5">Endomembrane system</location>
        <topology evidence="5">Single-pass type I membrane protein</topology>
    </subcellularLocation>
</comment>
<keyword evidence="2" id="KW-0732">Signal</keyword>
<keyword evidence="1" id="KW-0812">Transmembrane</keyword>
<evidence type="ECO:0000256" key="5">
    <source>
        <dbReference type="ARBA" id="ARBA00046288"/>
    </source>
</evidence>
<dbReference type="EMBL" id="LRBV02000001">
    <property type="status" value="NOT_ANNOTATED_CDS"/>
    <property type="molecule type" value="Genomic_DNA"/>
</dbReference>
<dbReference type="AlphaFoldDB" id="A0A7N2KKK1"/>
<dbReference type="Proteomes" id="UP000594261">
    <property type="component" value="Chromosome 1"/>
</dbReference>
<name>A0A7N2KKK1_QUELO</name>
<dbReference type="InParanoid" id="A0A7N2KKK1"/>
<evidence type="ECO:0000256" key="1">
    <source>
        <dbReference type="ARBA" id="ARBA00022692"/>
    </source>
</evidence>
<evidence type="ECO:0000256" key="2">
    <source>
        <dbReference type="ARBA" id="ARBA00022729"/>
    </source>
</evidence>
<dbReference type="PANTHER" id="PTHR46084:SF19">
    <property type="entry name" value="PROTEIN KINASE DOMAIN-CONTAINING PROTEIN"/>
    <property type="match status" value="1"/>
</dbReference>
<dbReference type="PANTHER" id="PTHR46084">
    <property type="entry name" value="PROTEIN MALE DISCOVERER 2"/>
    <property type="match status" value="1"/>
</dbReference>
<evidence type="ECO:0000313" key="6">
    <source>
        <dbReference type="EnsemblPlants" id="QL01p003134:mrna"/>
    </source>
</evidence>
<dbReference type="EnsemblPlants" id="QL01p003134:mrna">
    <property type="protein sequence ID" value="QL01p003134:mrna"/>
    <property type="gene ID" value="QL01p003134"/>
</dbReference>
<sequence>MPWKKSASGKDHMTVYIDSEILKDVVRYGRQDLEVACEDFSNIIGSSPDSVVYKGTMKSGPEIAVISLCIKEEHWTGYLELYFQREAKEYLDLPEVMSNVVDPELKHFRFEDLKVACEVVNLCINPDSSKQLSMKELCTILESGIYTSISVDFKSSSLAWAELALSS</sequence>
<proteinExistence type="predicted"/>
<evidence type="ECO:0000256" key="3">
    <source>
        <dbReference type="ARBA" id="ARBA00022989"/>
    </source>
</evidence>